<accession>A0A168QE75</accession>
<keyword evidence="2" id="KW-1185">Reference proteome</keyword>
<dbReference type="Proteomes" id="UP000078561">
    <property type="component" value="Unassembled WGS sequence"/>
</dbReference>
<dbReference type="InParanoid" id="A0A168QE75"/>
<evidence type="ECO:0000313" key="1">
    <source>
        <dbReference type="EMBL" id="SAM04457.1"/>
    </source>
</evidence>
<dbReference type="AlphaFoldDB" id="A0A168QE75"/>
<sequence>MSTFRQLPFETISAIVNYIDNPYDLYHCTLINTAFYKRANPKLWHAPTKILKLSYYDFVGILLNGGQINNLRSLPLGHYIRRLDLKMVFDHKMKAAIVLLFANTPLLEIVTITNKYVPDRHRPFTLVPEYLPIVCPRLQEISVSGYTDDFLRNLGNCRQLRTLHLDAMFHDITYDGLASLRNCQLESLTLDAPYWNAIDSIHDLQQLTRLSTLIIMTNDDWNTELAEQLLFLSPQGSTNMAFPRLKKLCFGEHGGTGAETRTLVHILTAYSQLQDLTIDVANLDIVQGLVFPHLRFLKLTELRDPSAESVRSWINACPALTYFGYEMYSEDDEFYSYNISDIQRIRSGEPLEATHFLFNQN</sequence>
<dbReference type="EMBL" id="LT554386">
    <property type="protein sequence ID" value="SAM04457.1"/>
    <property type="molecule type" value="Genomic_DNA"/>
</dbReference>
<evidence type="ECO:0000313" key="2">
    <source>
        <dbReference type="Proteomes" id="UP000078561"/>
    </source>
</evidence>
<dbReference type="InterPro" id="IPR032675">
    <property type="entry name" value="LRR_dom_sf"/>
</dbReference>
<dbReference type="STRING" id="4829.A0A168QE75"/>
<evidence type="ECO:0008006" key="3">
    <source>
        <dbReference type="Google" id="ProtNLM"/>
    </source>
</evidence>
<organism evidence="1">
    <name type="scientific">Absidia glauca</name>
    <name type="common">Pin mould</name>
    <dbReference type="NCBI Taxonomy" id="4829"/>
    <lineage>
        <taxon>Eukaryota</taxon>
        <taxon>Fungi</taxon>
        <taxon>Fungi incertae sedis</taxon>
        <taxon>Mucoromycota</taxon>
        <taxon>Mucoromycotina</taxon>
        <taxon>Mucoromycetes</taxon>
        <taxon>Mucorales</taxon>
        <taxon>Cunninghamellaceae</taxon>
        <taxon>Absidia</taxon>
    </lineage>
</organism>
<protein>
    <recommendedName>
        <fullName evidence="3">F-box domain-containing protein</fullName>
    </recommendedName>
</protein>
<dbReference type="Gene3D" id="3.80.10.10">
    <property type="entry name" value="Ribonuclease Inhibitor"/>
    <property type="match status" value="1"/>
</dbReference>
<dbReference type="SUPFAM" id="SSF52047">
    <property type="entry name" value="RNI-like"/>
    <property type="match status" value="1"/>
</dbReference>
<proteinExistence type="predicted"/>
<reference evidence="1" key="1">
    <citation type="submission" date="2016-04" db="EMBL/GenBank/DDBJ databases">
        <authorList>
            <person name="Evans L.H."/>
            <person name="Alamgir A."/>
            <person name="Owens N."/>
            <person name="Weber N.D."/>
            <person name="Virtaneva K."/>
            <person name="Barbian K."/>
            <person name="Babar A."/>
            <person name="Rosenke K."/>
        </authorList>
    </citation>
    <scope>NUCLEOTIDE SEQUENCE [LARGE SCALE GENOMIC DNA]</scope>
    <source>
        <strain evidence="1">CBS 101.48</strain>
    </source>
</reference>
<name>A0A168QE75_ABSGL</name>
<gene>
    <name evidence="1" type="primary">ABSGL_10321.1 scaffold 11921</name>
</gene>